<proteinExistence type="predicted"/>
<dbReference type="Proteomes" id="UP001497680">
    <property type="component" value="Unassembled WGS sequence"/>
</dbReference>
<comment type="caution">
    <text evidence="1">The sequence shown here is derived from an EMBL/GenBank/DDBJ whole genome shotgun (WGS) entry which is preliminary data.</text>
</comment>
<evidence type="ECO:0000313" key="1">
    <source>
        <dbReference type="EMBL" id="KAI6085780.1"/>
    </source>
</evidence>
<dbReference type="EMBL" id="MU394322">
    <property type="protein sequence ID" value="KAI6085780.1"/>
    <property type="molecule type" value="Genomic_DNA"/>
</dbReference>
<keyword evidence="2" id="KW-1185">Reference proteome</keyword>
<accession>A0ACC0D0B8</accession>
<evidence type="ECO:0000313" key="2">
    <source>
        <dbReference type="Proteomes" id="UP001497680"/>
    </source>
</evidence>
<reference evidence="1 2" key="1">
    <citation type="journal article" date="2022" name="New Phytol.">
        <title>Ecological generalism drives hyperdiversity of secondary metabolite gene clusters in xylarialean endophytes.</title>
        <authorList>
            <person name="Franco M.E.E."/>
            <person name="Wisecaver J.H."/>
            <person name="Arnold A.E."/>
            <person name="Ju Y.M."/>
            <person name="Slot J.C."/>
            <person name="Ahrendt S."/>
            <person name="Moore L.P."/>
            <person name="Eastman K.E."/>
            <person name="Scott K."/>
            <person name="Konkel Z."/>
            <person name="Mondo S.J."/>
            <person name="Kuo A."/>
            <person name="Hayes R.D."/>
            <person name="Haridas S."/>
            <person name="Andreopoulos B."/>
            <person name="Riley R."/>
            <person name="LaButti K."/>
            <person name="Pangilinan J."/>
            <person name="Lipzen A."/>
            <person name="Amirebrahimi M."/>
            <person name="Yan J."/>
            <person name="Adam C."/>
            <person name="Keymanesh K."/>
            <person name="Ng V."/>
            <person name="Louie K."/>
            <person name="Northen T."/>
            <person name="Drula E."/>
            <person name="Henrissat B."/>
            <person name="Hsieh H.M."/>
            <person name="Youens-Clark K."/>
            <person name="Lutzoni F."/>
            <person name="Miadlikowska J."/>
            <person name="Eastwood D.C."/>
            <person name="Hamelin R.C."/>
            <person name="Grigoriev I.V."/>
            <person name="U'Ren J.M."/>
        </authorList>
    </citation>
    <scope>NUCLEOTIDE SEQUENCE [LARGE SCALE GENOMIC DNA]</scope>
    <source>
        <strain evidence="1 2">ER1909</strain>
    </source>
</reference>
<gene>
    <name evidence="1" type="ORF">F4821DRAFT_279104</name>
</gene>
<protein>
    <submittedName>
        <fullName evidence="1">Uncharacterized protein</fullName>
    </submittedName>
</protein>
<name>A0ACC0D0B8_9PEZI</name>
<sequence>MSCLWDIPCEIVVSTNINDPDFQNSLEYVQVVGPADATIACEGQAWNVHLNVVCGRSPQLNNFFQGGQIRYIQIGCDPMILERAINHIYRGGLHASVPDMEDEAFANLVKLWIVGWDLKIPSLLNACLESLKELLKQKVLAYQYNHTHGIALTTEEMVGFKAGVQFAYEQDIKLMKQFFVCFVEDTHNWIVKEEPFQKILAALPQFAADISEKAGVSDCGRIQPLGNPTQCMLCSETQVRADNHWAMLEVDNGQVKGCCFKCWQWVEGEDYDQESDEA</sequence>
<organism evidence="1 2">
    <name type="scientific">Hypoxylon rubiginosum</name>
    <dbReference type="NCBI Taxonomy" id="110542"/>
    <lineage>
        <taxon>Eukaryota</taxon>
        <taxon>Fungi</taxon>
        <taxon>Dikarya</taxon>
        <taxon>Ascomycota</taxon>
        <taxon>Pezizomycotina</taxon>
        <taxon>Sordariomycetes</taxon>
        <taxon>Xylariomycetidae</taxon>
        <taxon>Xylariales</taxon>
        <taxon>Hypoxylaceae</taxon>
        <taxon>Hypoxylon</taxon>
    </lineage>
</organism>